<evidence type="ECO:0000256" key="7">
    <source>
        <dbReference type="ARBA" id="ARBA00022840"/>
    </source>
</evidence>
<dbReference type="InterPro" id="IPR036890">
    <property type="entry name" value="HATPase_C_sf"/>
</dbReference>
<dbReference type="Proteomes" id="UP000588604">
    <property type="component" value="Unassembled WGS sequence"/>
</dbReference>
<comment type="caution">
    <text evidence="13">The sequence shown here is derived from an EMBL/GenBank/DDBJ whole genome shotgun (WGS) entry which is preliminary data.</text>
</comment>
<dbReference type="EC" id="2.7.13.3" evidence="2"/>
<dbReference type="InterPro" id="IPR011990">
    <property type="entry name" value="TPR-like_helical_dom_sf"/>
</dbReference>
<evidence type="ECO:0000256" key="4">
    <source>
        <dbReference type="ARBA" id="ARBA00022679"/>
    </source>
</evidence>
<name>A0A841N245_9BACT</name>
<keyword evidence="7" id="KW-0067">ATP-binding</keyword>
<evidence type="ECO:0000256" key="11">
    <source>
        <dbReference type="SAM" id="SignalP"/>
    </source>
</evidence>
<dbReference type="GO" id="GO:0005524">
    <property type="term" value="F:ATP binding"/>
    <property type="evidence" value="ECO:0007669"/>
    <property type="project" value="UniProtKB-KW"/>
</dbReference>
<protein>
    <recommendedName>
        <fullName evidence="2">histidine kinase</fullName>
        <ecNumber evidence="2">2.7.13.3</ecNumber>
    </recommendedName>
</protein>
<evidence type="ECO:0000256" key="10">
    <source>
        <dbReference type="SAM" id="Phobius"/>
    </source>
</evidence>
<feature type="signal peptide" evidence="11">
    <location>
        <begin position="1"/>
        <end position="21"/>
    </location>
</feature>
<keyword evidence="8" id="KW-0902">Two-component regulatory system</keyword>
<dbReference type="InterPro" id="IPR011712">
    <property type="entry name" value="Sig_transdc_His_kin_sub3_dim/P"/>
</dbReference>
<keyword evidence="6 13" id="KW-0418">Kinase</keyword>
<dbReference type="SMART" id="SM00028">
    <property type="entry name" value="TPR"/>
    <property type="match status" value="4"/>
</dbReference>
<dbReference type="InterPro" id="IPR019734">
    <property type="entry name" value="TPR_rpt"/>
</dbReference>
<evidence type="ECO:0000259" key="12">
    <source>
        <dbReference type="PROSITE" id="PS50109"/>
    </source>
</evidence>
<evidence type="ECO:0000256" key="8">
    <source>
        <dbReference type="ARBA" id="ARBA00023012"/>
    </source>
</evidence>
<dbReference type="SUPFAM" id="SSF48452">
    <property type="entry name" value="TPR-like"/>
    <property type="match status" value="2"/>
</dbReference>
<accession>A0A841N245</accession>
<keyword evidence="9" id="KW-0175">Coiled coil</keyword>
<dbReference type="InterPro" id="IPR005467">
    <property type="entry name" value="His_kinase_dom"/>
</dbReference>
<sequence>MGRILLFCCFCGLGLSLGGKAFSQAPAQSDSLQISSLLQKADQFMISGDLIQAHSFADEALAFARQKGLNYDHAAALLKKGEIFLEEDQLDQAETLSKEAYSLGQDMSNPELMARAELLHAQALMYGGQVKESLPVFEQAIERYFKSHPSEEAALAYNDYGYALGLNGAPEKQINNLILSKEILEQVNPENFAELGVTLNNISIAYYSLRDMPKAIAYALQSIAYREKAGDKAKMALGYCNISQFYRGIDQQKVEVYLGLCARLAEEAGDEDRMSQAYITSALLYSDQGDREKALEFEQKAMVILQKKGQDPAMISRRFLSMAMHAVALEKDSLTVMNYFNQSMAYNQRNLNKANFRDLYQQLAFYYRSQGKYRQAYDYINLHTLYRDSIIQENTLSNIAELEKKFETEKKDNEILRLLNQDQLNELEIEKQKALLSQNLLEVGKKEQAITLLTQNQELNQLKIQQQNEELQKQALIATTKEQQLALVEKESEIRDRQLQESRLYRNLSFLAFGILVLIGYFLFTRYKLQRKLKEQESLLAIRGDIAKDLHDEIGSILTSIKILSEVSAKKMAVTQEPIRPYLHQITAQSVEAQQGMSDIVWAVNPENDKIGDLVVRMREYLVKTLEPKEIEIQLLVEEQVVQKKLKMNQRRDFLMMFKEVINNIAKHSEAKKVSIQLLAKGQDLLFSTKDDGKGFDLAANRSSSGLKNLYSRAKALGGSCTISSEIGYGTEVQILLPPA</sequence>
<dbReference type="GO" id="GO:0016020">
    <property type="term" value="C:membrane"/>
    <property type="evidence" value="ECO:0007669"/>
    <property type="project" value="InterPro"/>
</dbReference>
<dbReference type="InterPro" id="IPR003594">
    <property type="entry name" value="HATPase_dom"/>
</dbReference>
<evidence type="ECO:0000256" key="3">
    <source>
        <dbReference type="ARBA" id="ARBA00022553"/>
    </source>
</evidence>
<dbReference type="Gene3D" id="1.20.5.1930">
    <property type="match status" value="1"/>
</dbReference>
<dbReference type="PANTHER" id="PTHR24421">
    <property type="entry name" value="NITRATE/NITRITE SENSOR PROTEIN NARX-RELATED"/>
    <property type="match status" value="1"/>
</dbReference>
<gene>
    <name evidence="13" type="ORF">FHS59_003884</name>
</gene>
<keyword evidence="10" id="KW-1133">Transmembrane helix</keyword>
<organism evidence="13 14">
    <name type="scientific">Algoriphagus iocasae</name>
    <dbReference type="NCBI Taxonomy" id="1836499"/>
    <lineage>
        <taxon>Bacteria</taxon>
        <taxon>Pseudomonadati</taxon>
        <taxon>Bacteroidota</taxon>
        <taxon>Cytophagia</taxon>
        <taxon>Cytophagales</taxon>
        <taxon>Cyclobacteriaceae</taxon>
        <taxon>Algoriphagus</taxon>
    </lineage>
</organism>
<evidence type="ECO:0000313" key="13">
    <source>
        <dbReference type="EMBL" id="MBB6328241.1"/>
    </source>
</evidence>
<comment type="catalytic activity">
    <reaction evidence="1">
        <text>ATP + protein L-histidine = ADP + protein N-phospho-L-histidine.</text>
        <dbReference type="EC" id="2.7.13.3"/>
    </reaction>
</comment>
<evidence type="ECO:0000256" key="2">
    <source>
        <dbReference type="ARBA" id="ARBA00012438"/>
    </source>
</evidence>
<dbReference type="AlphaFoldDB" id="A0A841N245"/>
<dbReference type="PANTHER" id="PTHR24421:SF10">
    <property type="entry name" value="NITRATE_NITRITE SENSOR PROTEIN NARQ"/>
    <property type="match status" value="1"/>
</dbReference>
<dbReference type="Gene3D" id="1.25.40.10">
    <property type="entry name" value="Tetratricopeptide repeat domain"/>
    <property type="match status" value="2"/>
</dbReference>
<feature type="transmembrane region" description="Helical" evidence="10">
    <location>
        <begin position="504"/>
        <end position="524"/>
    </location>
</feature>
<dbReference type="SUPFAM" id="SSF55874">
    <property type="entry name" value="ATPase domain of HSP90 chaperone/DNA topoisomerase II/histidine kinase"/>
    <property type="match status" value="1"/>
</dbReference>
<keyword evidence="5" id="KW-0547">Nucleotide-binding</keyword>
<evidence type="ECO:0000256" key="1">
    <source>
        <dbReference type="ARBA" id="ARBA00000085"/>
    </source>
</evidence>
<dbReference type="Pfam" id="PF07730">
    <property type="entry name" value="HisKA_3"/>
    <property type="match status" value="1"/>
</dbReference>
<dbReference type="Gene3D" id="3.30.565.10">
    <property type="entry name" value="Histidine kinase-like ATPase, C-terminal domain"/>
    <property type="match status" value="1"/>
</dbReference>
<dbReference type="GO" id="GO:0046983">
    <property type="term" value="F:protein dimerization activity"/>
    <property type="evidence" value="ECO:0007669"/>
    <property type="project" value="InterPro"/>
</dbReference>
<evidence type="ECO:0000256" key="6">
    <source>
        <dbReference type="ARBA" id="ARBA00022777"/>
    </source>
</evidence>
<proteinExistence type="predicted"/>
<dbReference type="RefSeq" id="WP_184497024.1">
    <property type="nucleotide sequence ID" value="NZ_JACIJO010000003.1"/>
</dbReference>
<dbReference type="InterPro" id="IPR050482">
    <property type="entry name" value="Sensor_HK_TwoCompSys"/>
</dbReference>
<feature type="coiled-coil region" evidence="9">
    <location>
        <begin position="392"/>
        <end position="419"/>
    </location>
</feature>
<feature type="chain" id="PRO_5032709064" description="histidine kinase" evidence="11">
    <location>
        <begin position="22"/>
        <end position="740"/>
    </location>
</feature>
<keyword evidence="14" id="KW-1185">Reference proteome</keyword>
<dbReference type="PROSITE" id="PS50109">
    <property type="entry name" value="HIS_KIN"/>
    <property type="match status" value="1"/>
</dbReference>
<evidence type="ECO:0000313" key="14">
    <source>
        <dbReference type="Proteomes" id="UP000588604"/>
    </source>
</evidence>
<keyword evidence="11" id="KW-0732">Signal</keyword>
<keyword evidence="10" id="KW-0472">Membrane</keyword>
<feature type="domain" description="Histidine kinase" evidence="12">
    <location>
        <begin position="545"/>
        <end position="740"/>
    </location>
</feature>
<keyword evidence="10" id="KW-0812">Transmembrane</keyword>
<keyword evidence="4" id="KW-0808">Transferase</keyword>
<dbReference type="EMBL" id="JACIJO010000003">
    <property type="protein sequence ID" value="MBB6328241.1"/>
    <property type="molecule type" value="Genomic_DNA"/>
</dbReference>
<feature type="coiled-coil region" evidence="9">
    <location>
        <begin position="452"/>
        <end position="479"/>
    </location>
</feature>
<evidence type="ECO:0000256" key="9">
    <source>
        <dbReference type="SAM" id="Coils"/>
    </source>
</evidence>
<evidence type="ECO:0000256" key="5">
    <source>
        <dbReference type="ARBA" id="ARBA00022741"/>
    </source>
</evidence>
<dbReference type="GO" id="GO:0000155">
    <property type="term" value="F:phosphorelay sensor kinase activity"/>
    <property type="evidence" value="ECO:0007669"/>
    <property type="project" value="InterPro"/>
</dbReference>
<keyword evidence="3" id="KW-0597">Phosphoprotein</keyword>
<reference evidence="13 14" key="1">
    <citation type="submission" date="2020-08" db="EMBL/GenBank/DDBJ databases">
        <title>Genomic Encyclopedia of Type Strains, Phase IV (KMG-IV): sequencing the most valuable type-strain genomes for metagenomic binning, comparative biology and taxonomic classification.</title>
        <authorList>
            <person name="Goeker M."/>
        </authorList>
    </citation>
    <scope>NUCLEOTIDE SEQUENCE [LARGE SCALE GENOMIC DNA]</scope>
    <source>
        <strain evidence="13 14">DSM 102044</strain>
    </source>
</reference>
<dbReference type="CDD" id="cd16917">
    <property type="entry name" value="HATPase_UhpB-NarQ-NarX-like"/>
    <property type="match status" value="1"/>
</dbReference>
<dbReference type="Pfam" id="PF02518">
    <property type="entry name" value="HATPase_c"/>
    <property type="match status" value="1"/>
</dbReference>